<dbReference type="Proteomes" id="UP001651158">
    <property type="component" value="Unassembled WGS sequence"/>
</dbReference>
<sequence length="142" mass="15624">MTASVNVGENRLRRSGYGRVIHCCDGCYDEDVDLPDAISGGNEDAVNSDVNDPTLSLRLLRGVRSLPRKALQVADWAGERLAGMVGITDSKFDIYLWQREYEAQKKAEEEANNFIIDPVPSGKDIALHMEAKRSNADGQGEV</sequence>
<dbReference type="EMBL" id="JAKROA010000003">
    <property type="protein sequence ID" value="KAL5108560.1"/>
    <property type="molecule type" value="Genomic_DNA"/>
</dbReference>
<name>A0ABR4QFX3_9CEST</name>
<dbReference type="InterPro" id="IPR028260">
    <property type="entry name" value="FAM177"/>
</dbReference>
<proteinExistence type="predicted"/>
<reference evidence="1 2" key="1">
    <citation type="journal article" date="2022" name="Front. Cell. Infect. Microbiol.">
        <title>The Genomes of Two Strains of Taenia crassiceps the Animal Model for the Study of Human Cysticercosis.</title>
        <authorList>
            <person name="Bobes R.J."/>
            <person name="Estrada K."/>
            <person name="Rios-Valencia D.G."/>
            <person name="Calderon-Gallegos A."/>
            <person name="de la Torre P."/>
            <person name="Carrero J.C."/>
            <person name="Sanchez-Flores A."/>
            <person name="Laclette J.P."/>
        </authorList>
    </citation>
    <scope>NUCLEOTIDE SEQUENCE [LARGE SCALE GENOMIC DNA]</scope>
    <source>
        <strain evidence="1">WFUcys</strain>
    </source>
</reference>
<comment type="caution">
    <text evidence="1">The sequence shown here is derived from an EMBL/GenBank/DDBJ whole genome shotgun (WGS) entry which is preliminary data.</text>
</comment>
<dbReference type="Pfam" id="PF14774">
    <property type="entry name" value="FAM177"/>
    <property type="match status" value="1"/>
</dbReference>
<evidence type="ECO:0000313" key="1">
    <source>
        <dbReference type="EMBL" id="KAL5108560.1"/>
    </source>
</evidence>
<keyword evidence="2" id="KW-1185">Reference proteome</keyword>
<protein>
    <submittedName>
        <fullName evidence="1">Uncharacterized protein</fullName>
    </submittedName>
</protein>
<gene>
    <name evidence="1" type="ORF">TcWFU_002015</name>
</gene>
<evidence type="ECO:0000313" key="2">
    <source>
        <dbReference type="Proteomes" id="UP001651158"/>
    </source>
</evidence>
<organism evidence="1 2">
    <name type="scientific">Taenia crassiceps</name>
    <dbReference type="NCBI Taxonomy" id="6207"/>
    <lineage>
        <taxon>Eukaryota</taxon>
        <taxon>Metazoa</taxon>
        <taxon>Spiralia</taxon>
        <taxon>Lophotrochozoa</taxon>
        <taxon>Platyhelminthes</taxon>
        <taxon>Cestoda</taxon>
        <taxon>Eucestoda</taxon>
        <taxon>Cyclophyllidea</taxon>
        <taxon>Taeniidae</taxon>
        <taxon>Taenia</taxon>
    </lineage>
</organism>
<accession>A0ABR4QFX3</accession>